<protein>
    <submittedName>
        <fullName evidence="2">Helix-turn-helix transcriptional regulator</fullName>
    </submittedName>
</protein>
<dbReference type="Pfam" id="PF01381">
    <property type="entry name" value="HTH_3"/>
    <property type="match status" value="1"/>
</dbReference>
<gene>
    <name evidence="2" type="ORF">HB991_16065</name>
</gene>
<dbReference type="GeneID" id="57917330"/>
<dbReference type="InterPro" id="IPR001387">
    <property type="entry name" value="Cro/C1-type_HTH"/>
</dbReference>
<proteinExistence type="predicted"/>
<name>A0AA44I106_YERMO</name>
<comment type="caution">
    <text evidence="2">The sequence shown here is derived from an EMBL/GenBank/DDBJ whole genome shotgun (WGS) entry which is preliminary data.</text>
</comment>
<dbReference type="RefSeq" id="WP_004874962.1">
    <property type="nucleotide sequence ID" value="NZ_CABHYF010000019.1"/>
</dbReference>
<dbReference type="AlphaFoldDB" id="A0AA44I106"/>
<organism evidence="2 3">
    <name type="scientific">Yersinia mollaretii</name>
    <dbReference type="NCBI Taxonomy" id="33060"/>
    <lineage>
        <taxon>Bacteria</taxon>
        <taxon>Pseudomonadati</taxon>
        <taxon>Pseudomonadota</taxon>
        <taxon>Gammaproteobacteria</taxon>
        <taxon>Enterobacterales</taxon>
        <taxon>Yersiniaceae</taxon>
        <taxon>Yersinia</taxon>
    </lineage>
</organism>
<dbReference type="InterPro" id="IPR010982">
    <property type="entry name" value="Lambda_DNA-bd_dom_sf"/>
</dbReference>
<evidence type="ECO:0000259" key="1">
    <source>
        <dbReference type="PROSITE" id="PS50943"/>
    </source>
</evidence>
<feature type="domain" description="HTH cro/C1-type" evidence="1">
    <location>
        <begin position="15"/>
        <end position="73"/>
    </location>
</feature>
<dbReference type="GO" id="GO:0003677">
    <property type="term" value="F:DNA binding"/>
    <property type="evidence" value="ECO:0007669"/>
    <property type="project" value="InterPro"/>
</dbReference>
<dbReference type="SUPFAM" id="SSF47413">
    <property type="entry name" value="lambda repressor-like DNA-binding domains"/>
    <property type="match status" value="1"/>
</dbReference>
<dbReference type="PROSITE" id="PS50943">
    <property type="entry name" value="HTH_CROC1"/>
    <property type="match status" value="1"/>
</dbReference>
<dbReference type="CDD" id="cd00093">
    <property type="entry name" value="HTH_XRE"/>
    <property type="match status" value="1"/>
</dbReference>
<dbReference type="Proteomes" id="UP000712947">
    <property type="component" value="Unassembled WGS sequence"/>
</dbReference>
<dbReference type="SMART" id="SM00530">
    <property type="entry name" value="HTH_XRE"/>
    <property type="match status" value="1"/>
</dbReference>
<accession>A0AA44I106</accession>
<sequence>MNSEQQNRHIFSQRLKDARLLRGLSQKGLGIAAGIDEFVASARINRYEKGVHEANLVTAKHLAEALNIPLAYFYADDDNLAKLILIFSELPLSQQTALLKSLEMKSLNP</sequence>
<dbReference type="Gene3D" id="1.10.260.40">
    <property type="entry name" value="lambda repressor-like DNA-binding domains"/>
    <property type="match status" value="1"/>
</dbReference>
<evidence type="ECO:0000313" key="3">
    <source>
        <dbReference type="Proteomes" id="UP000712947"/>
    </source>
</evidence>
<evidence type="ECO:0000313" key="2">
    <source>
        <dbReference type="EMBL" id="NIL24015.1"/>
    </source>
</evidence>
<dbReference type="EMBL" id="JAASAI010000019">
    <property type="protein sequence ID" value="NIL24015.1"/>
    <property type="molecule type" value="Genomic_DNA"/>
</dbReference>
<reference evidence="2" key="1">
    <citation type="submission" date="2020-03" db="EMBL/GenBank/DDBJ databases">
        <authorList>
            <person name="Kislichkina A."/>
            <person name="Dentovskaya S."/>
            <person name="Shaikhutdinov R."/>
            <person name="Ivanov S."/>
            <person name="Sizova A."/>
            <person name="Solomentsev V."/>
            <person name="Bogun A."/>
        </authorList>
    </citation>
    <scope>NUCLEOTIDE SEQUENCE</scope>
    <source>
        <strain evidence="2">SCPM-O-B-7610</strain>
    </source>
</reference>